<evidence type="ECO:0000256" key="2">
    <source>
        <dbReference type="ARBA" id="ARBA00004728"/>
    </source>
</evidence>
<dbReference type="InterPro" id="IPR002123">
    <property type="entry name" value="Plipid/glycerol_acylTrfase"/>
</dbReference>
<dbReference type="PANTHER" id="PTHR10434:SF66">
    <property type="entry name" value="PHOSPHOLIPID_GLYCEROL ACYLTRANSFERASE DOMAIN-CONTAINING PROTEIN"/>
    <property type="match status" value="1"/>
</dbReference>
<accession>A0A3C1KKD6</accession>
<dbReference type="SUPFAM" id="SSF69593">
    <property type="entry name" value="Glycerol-3-phosphate (1)-acyltransferase"/>
    <property type="match status" value="1"/>
</dbReference>
<feature type="domain" description="Phospholipid/glycerol acyltransferase" evidence="10">
    <location>
        <begin position="89"/>
        <end position="202"/>
    </location>
</feature>
<evidence type="ECO:0000256" key="9">
    <source>
        <dbReference type="RuleBase" id="RU361267"/>
    </source>
</evidence>
<comment type="pathway">
    <text evidence="3">Lipid metabolism.</text>
</comment>
<dbReference type="Pfam" id="PF01553">
    <property type="entry name" value="Acyltransferase"/>
    <property type="match status" value="1"/>
</dbReference>
<dbReference type="GO" id="GO:0016024">
    <property type="term" value="P:CDP-diacylglycerol biosynthetic process"/>
    <property type="evidence" value="ECO:0007669"/>
    <property type="project" value="UniProtKB-UniPathway"/>
</dbReference>
<dbReference type="GO" id="GO:0016020">
    <property type="term" value="C:membrane"/>
    <property type="evidence" value="ECO:0007669"/>
    <property type="project" value="InterPro"/>
</dbReference>
<dbReference type="SMART" id="SM00563">
    <property type="entry name" value="PlsC"/>
    <property type="match status" value="1"/>
</dbReference>
<dbReference type="InterPro" id="IPR004552">
    <property type="entry name" value="AGP_acyltrans"/>
</dbReference>
<dbReference type="GO" id="GO:0003841">
    <property type="term" value="F:1-acylglycerol-3-phosphate O-acyltransferase activity"/>
    <property type="evidence" value="ECO:0007669"/>
    <property type="project" value="UniProtKB-UniRule"/>
</dbReference>
<keyword evidence="9" id="KW-1208">Phospholipid metabolism</keyword>
<dbReference type="EC" id="2.3.1.51" evidence="5 9"/>
<dbReference type="Proteomes" id="UP000259273">
    <property type="component" value="Unassembled WGS sequence"/>
</dbReference>
<dbReference type="UniPathway" id="UPA00557">
    <property type="reaction ID" value="UER00613"/>
</dbReference>
<keyword evidence="9" id="KW-0594">Phospholipid biosynthesis</keyword>
<protein>
    <recommendedName>
        <fullName evidence="6 9">1-acyl-sn-glycerol-3-phosphate acyltransferase</fullName>
        <ecNumber evidence="5 9">2.3.1.51</ecNumber>
    </recommendedName>
</protein>
<evidence type="ECO:0000256" key="4">
    <source>
        <dbReference type="ARBA" id="ARBA00008655"/>
    </source>
</evidence>
<dbReference type="PANTHER" id="PTHR10434">
    <property type="entry name" value="1-ACYL-SN-GLYCEROL-3-PHOSPHATE ACYLTRANSFERASE"/>
    <property type="match status" value="1"/>
</dbReference>
<evidence type="ECO:0000256" key="1">
    <source>
        <dbReference type="ARBA" id="ARBA00001141"/>
    </source>
</evidence>
<proteinExistence type="inferred from homology"/>
<evidence type="ECO:0000259" key="10">
    <source>
        <dbReference type="SMART" id="SM00563"/>
    </source>
</evidence>
<organism evidence="11 12">
    <name type="scientific">Haliea salexigens</name>
    <dbReference type="NCBI Taxonomy" id="287487"/>
    <lineage>
        <taxon>Bacteria</taxon>
        <taxon>Pseudomonadati</taxon>
        <taxon>Pseudomonadota</taxon>
        <taxon>Gammaproteobacteria</taxon>
        <taxon>Cellvibrionales</taxon>
        <taxon>Halieaceae</taxon>
        <taxon>Haliea</taxon>
    </lineage>
</organism>
<sequence length="261" mass="27703">MNTLVMRNEENAPALQRSLPDLESVLRTALTGQAVAATSLLGTLAARFGGSSRGNANRITQLLGDLGCGFAGLELDIDGPEFLRQRGPVIYVFNHQSLLDAMILARLLRRDVVPFCKQEMAGKPLLGALLANAGTIFVDRDAPDQSAVLQAAQAVLADGRSLVIAPEGTRSASGALQPFRHGAFFLAKKARVPIVPIVLHNVHDALPKGGLLLRPATVRVSVLPPVAHDAERNVRGLCAQVEGAYRSRLGQPHRPQLASAG</sequence>
<evidence type="ECO:0000256" key="6">
    <source>
        <dbReference type="ARBA" id="ARBA00016139"/>
    </source>
</evidence>
<comment type="catalytic activity">
    <reaction evidence="1 9">
        <text>a 1-acyl-sn-glycero-3-phosphate + an acyl-CoA = a 1,2-diacyl-sn-glycero-3-phosphate + CoA</text>
        <dbReference type="Rhea" id="RHEA:19709"/>
        <dbReference type="ChEBI" id="CHEBI:57287"/>
        <dbReference type="ChEBI" id="CHEBI:57970"/>
        <dbReference type="ChEBI" id="CHEBI:58342"/>
        <dbReference type="ChEBI" id="CHEBI:58608"/>
        <dbReference type="EC" id="2.3.1.51"/>
    </reaction>
</comment>
<evidence type="ECO:0000256" key="7">
    <source>
        <dbReference type="ARBA" id="ARBA00022679"/>
    </source>
</evidence>
<evidence type="ECO:0000256" key="3">
    <source>
        <dbReference type="ARBA" id="ARBA00005189"/>
    </source>
</evidence>
<comment type="pathway">
    <text evidence="2">Phospholipid metabolism; CDP-diacylglycerol biosynthesis; CDP-diacylglycerol from sn-glycerol 3-phosphate: step 2/3.</text>
</comment>
<evidence type="ECO:0000313" key="11">
    <source>
        <dbReference type="EMBL" id="HAN27199.1"/>
    </source>
</evidence>
<keyword evidence="9" id="KW-0444">Lipid biosynthesis</keyword>
<dbReference type="NCBIfam" id="TIGR00530">
    <property type="entry name" value="AGP_acyltrn"/>
    <property type="match status" value="1"/>
</dbReference>
<keyword evidence="9" id="KW-0443">Lipid metabolism</keyword>
<evidence type="ECO:0000256" key="8">
    <source>
        <dbReference type="ARBA" id="ARBA00023315"/>
    </source>
</evidence>
<gene>
    <name evidence="11" type="ORF">DCP75_05670</name>
</gene>
<dbReference type="AlphaFoldDB" id="A0A3C1KKD6"/>
<dbReference type="GO" id="GO:0006654">
    <property type="term" value="P:phosphatidic acid biosynthetic process"/>
    <property type="evidence" value="ECO:0007669"/>
    <property type="project" value="TreeGrafter"/>
</dbReference>
<reference evidence="11 12" key="1">
    <citation type="journal article" date="2018" name="Nat. Biotechnol.">
        <title>A standardized bacterial taxonomy based on genome phylogeny substantially revises the tree of life.</title>
        <authorList>
            <person name="Parks D.H."/>
            <person name="Chuvochina M."/>
            <person name="Waite D.W."/>
            <person name="Rinke C."/>
            <person name="Skarshewski A."/>
            <person name="Chaumeil P.A."/>
            <person name="Hugenholtz P."/>
        </authorList>
    </citation>
    <scope>NUCLEOTIDE SEQUENCE [LARGE SCALE GENOMIC DNA]</scope>
    <source>
        <strain evidence="11">UBA9158</strain>
    </source>
</reference>
<keyword evidence="8 9" id="KW-0012">Acyltransferase</keyword>
<evidence type="ECO:0000256" key="5">
    <source>
        <dbReference type="ARBA" id="ARBA00013211"/>
    </source>
</evidence>
<dbReference type="CDD" id="cd07989">
    <property type="entry name" value="LPLAT_AGPAT-like"/>
    <property type="match status" value="1"/>
</dbReference>
<name>A0A3C1KKD6_9GAMM</name>
<comment type="similarity">
    <text evidence="4 9">Belongs to the 1-acyl-sn-glycerol-3-phosphate acyltransferase family.</text>
</comment>
<comment type="domain">
    <text evidence="9">The HXXXXD motif is essential for acyltransferase activity and may constitute the binding site for the phosphate moiety of the glycerol-3-phosphate.</text>
</comment>
<dbReference type="EMBL" id="DMND01000080">
    <property type="protein sequence ID" value="HAN27199.1"/>
    <property type="molecule type" value="Genomic_DNA"/>
</dbReference>
<dbReference type="STRING" id="1121937.GCA_000423125_00221"/>
<keyword evidence="7 9" id="KW-0808">Transferase</keyword>
<evidence type="ECO:0000313" key="12">
    <source>
        <dbReference type="Proteomes" id="UP000259273"/>
    </source>
</evidence>
<comment type="caution">
    <text evidence="11">The sequence shown here is derived from an EMBL/GenBank/DDBJ whole genome shotgun (WGS) entry which is preliminary data.</text>
</comment>